<keyword evidence="1" id="KW-0472">Membrane</keyword>
<organism evidence="2 3">
    <name type="scientific">Kingdonia uniflora</name>
    <dbReference type="NCBI Taxonomy" id="39325"/>
    <lineage>
        <taxon>Eukaryota</taxon>
        <taxon>Viridiplantae</taxon>
        <taxon>Streptophyta</taxon>
        <taxon>Embryophyta</taxon>
        <taxon>Tracheophyta</taxon>
        <taxon>Spermatophyta</taxon>
        <taxon>Magnoliopsida</taxon>
        <taxon>Ranunculales</taxon>
        <taxon>Circaeasteraceae</taxon>
        <taxon>Kingdonia</taxon>
    </lineage>
</organism>
<protein>
    <submittedName>
        <fullName evidence="2">Uncharacterized protein</fullName>
    </submittedName>
</protein>
<accession>A0A7J7NQR7</accession>
<proteinExistence type="predicted"/>
<feature type="transmembrane region" description="Helical" evidence="1">
    <location>
        <begin position="21"/>
        <end position="42"/>
    </location>
</feature>
<keyword evidence="3" id="KW-1185">Reference proteome</keyword>
<evidence type="ECO:0000256" key="1">
    <source>
        <dbReference type="SAM" id="Phobius"/>
    </source>
</evidence>
<comment type="caution">
    <text evidence="2">The sequence shown here is derived from an EMBL/GenBank/DDBJ whole genome shotgun (WGS) entry which is preliminary data.</text>
</comment>
<name>A0A7J7NQR7_9MAGN</name>
<dbReference type="Proteomes" id="UP000541444">
    <property type="component" value="Unassembled WGS sequence"/>
</dbReference>
<gene>
    <name evidence="2" type="ORF">GIB67_013698</name>
</gene>
<evidence type="ECO:0000313" key="3">
    <source>
        <dbReference type="Proteomes" id="UP000541444"/>
    </source>
</evidence>
<sequence>MYKLEKVISAGTIAAAKKKGLAARSVACVYMLYVIGSFLFPIKKGTDVSTRYLNLFVKDKVSWIFALFLKLPRIPKELDSDNYKHYTCRKWGGSVMDRNGGLALQKFREALDNYKVEDVIWDPYKDKRDYAHAFKEITYFYGALASPDHVQPYYLNRDVRHFSQEQGIPTKPRCPEVSNLWILEELRKYNPKYDGLIASLRRSGRNRRENMAKKLEEVLFQPWAKYLLDVYGTNVDVNNSILRVPITILHQNLHRFKDVMKMLKSFLTKDPTFWKSVFSQTLGIPFSPTGEKAYEYLLWAFSFGHQHVEYMHMAHLLSTCYEKIVVFISHTKAYTFLPLFWASKKNNISNEERIQNLLMDTCKYWWFNLGADKHYVRLFPKIDAPMPPVPTIFISHAKTGNFTKVYEKTVDEVF</sequence>
<dbReference type="AlphaFoldDB" id="A0A7J7NQR7"/>
<dbReference type="EMBL" id="JACGCM010000669">
    <property type="protein sequence ID" value="KAF6169268.1"/>
    <property type="molecule type" value="Genomic_DNA"/>
</dbReference>
<evidence type="ECO:0000313" key="2">
    <source>
        <dbReference type="EMBL" id="KAF6169268.1"/>
    </source>
</evidence>
<keyword evidence="1" id="KW-0812">Transmembrane</keyword>
<reference evidence="2 3" key="1">
    <citation type="journal article" date="2020" name="IScience">
        <title>Genome Sequencing of the Endangered Kingdonia uniflora (Circaeasteraceae, Ranunculales) Reveals Potential Mechanisms of Evolutionary Specialization.</title>
        <authorList>
            <person name="Sun Y."/>
            <person name="Deng T."/>
            <person name="Zhang A."/>
            <person name="Moore M.J."/>
            <person name="Landis J.B."/>
            <person name="Lin N."/>
            <person name="Zhang H."/>
            <person name="Zhang X."/>
            <person name="Huang J."/>
            <person name="Zhang X."/>
            <person name="Sun H."/>
            <person name="Wang H."/>
        </authorList>
    </citation>
    <scope>NUCLEOTIDE SEQUENCE [LARGE SCALE GENOMIC DNA]</scope>
    <source>
        <strain evidence="2">TB1705</strain>
        <tissue evidence="2">Leaf</tissue>
    </source>
</reference>
<keyword evidence="1" id="KW-1133">Transmembrane helix</keyword>